<evidence type="ECO:0000256" key="2">
    <source>
        <dbReference type="ARBA" id="ARBA00004141"/>
    </source>
</evidence>
<keyword evidence="12" id="KW-0175">Coiled coil</keyword>
<dbReference type="PRINTS" id="PR00344">
    <property type="entry name" value="BCTRLSENSOR"/>
</dbReference>
<keyword evidence="9 13" id="KW-1133">Transmembrane helix</keyword>
<feature type="transmembrane region" description="Helical" evidence="13">
    <location>
        <begin position="319"/>
        <end position="352"/>
    </location>
</feature>
<dbReference type="GO" id="GO:0000155">
    <property type="term" value="F:phosphorelay sensor kinase activity"/>
    <property type="evidence" value="ECO:0007669"/>
    <property type="project" value="InterPro"/>
</dbReference>
<feature type="transmembrane region" description="Helical" evidence="13">
    <location>
        <begin position="150"/>
        <end position="171"/>
    </location>
</feature>
<dbReference type="InterPro" id="IPR003594">
    <property type="entry name" value="HATPase_dom"/>
</dbReference>
<dbReference type="Proteomes" id="UP000601768">
    <property type="component" value="Unassembled WGS sequence"/>
</dbReference>
<comment type="catalytic activity">
    <reaction evidence="1">
        <text>ATP + protein L-histidine = ADP + protein N-phospho-L-histidine.</text>
        <dbReference type="EC" id="2.7.13.3"/>
    </reaction>
</comment>
<dbReference type="Gene3D" id="3.30.450.20">
    <property type="entry name" value="PAS domain"/>
    <property type="match status" value="1"/>
</dbReference>
<evidence type="ECO:0000256" key="12">
    <source>
        <dbReference type="SAM" id="Coils"/>
    </source>
</evidence>
<evidence type="ECO:0000256" key="9">
    <source>
        <dbReference type="ARBA" id="ARBA00022989"/>
    </source>
</evidence>
<feature type="transmembrane region" description="Helical" evidence="13">
    <location>
        <begin position="112"/>
        <end position="130"/>
    </location>
</feature>
<evidence type="ECO:0000256" key="10">
    <source>
        <dbReference type="ARBA" id="ARBA00023136"/>
    </source>
</evidence>
<dbReference type="PANTHER" id="PTHR43047">
    <property type="entry name" value="TWO-COMPONENT HISTIDINE PROTEIN KINASE"/>
    <property type="match status" value="1"/>
</dbReference>
<dbReference type="CDD" id="cd00156">
    <property type="entry name" value="REC"/>
    <property type="match status" value="1"/>
</dbReference>
<keyword evidence="17" id="KW-1185">Reference proteome</keyword>
<dbReference type="InterPro" id="IPR005467">
    <property type="entry name" value="His_kinase_dom"/>
</dbReference>
<evidence type="ECO:0000256" key="6">
    <source>
        <dbReference type="ARBA" id="ARBA00022679"/>
    </source>
</evidence>
<feature type="coiled-coil region" evidence="12">
    <location>
        <begin position="728"/>
        <end position="762"/>
    </location>
</feature>
<sequence>MFTIWSLTAIAVGFLALLFAVGFWGDRYHQGNRQRPVIYSLALGVHCTSWAFYGTTAQSAQYGWAFTPTYVGSICVFLFGYPLLRRVIHFCQQNNISSVADFIGNQYGKSHLIAAIVTFICFIGVLPYTALQLDAVTASLSMLSNAESPWPGGISLYVAMLLALFAILFGTRTLSLTEKHPGLMLAIAFESVIKLAAFVLLGLFVCYQLFDGVIDLMGKTQLHTQARNVLDSSSAPWVYMSHMLLGMCSMFCLPRQFHINYVENNGEQELKSARWLFPLYLLAINLFVLPIALAGKILLPETSPDNYVIALPMLGNNAAVAGIVFIGGLAAASSMVIVATLAIGIMMANNLVTPLWLKLRFRADKQQVFNQQSLLTIRRLTVLLVVGLSYLYYQYLSRTAPLVNSGIIAMALMAQLAPSLVLGLYWQRSHKIAAILSILTGVCCWWIYLLWPSITSTYYFDSIPSDSELSFGVFISLAINISVYLVSSLILRQRRELQSTIQDKSHEAYYAIKLQNLLAVTERVFSPSQQQQLISQIGTQDLSAYASESLIAKIEADLAAHVGSASARILLSAITEQHQVPLAQLVGLVEEASQSYQFNHELLQSSVEHIDQGISVVDRHLKLLAWNQRYIQLFNYPTGFIRAGMPIEELLRFNARRGLFASNKDIDAEVAKRIDYLRHGSSYKYLRTQPDGRVIELQGNPMPGGGFVTTYSDMTDYVRTQQLLEESKSQLELRVAQRTEQLERVNQALEIAKQEAEQANDSKTKFLAAAGHDLMQPFNAATLFASMIKQQSTHHKVQELSESLLLSLGNAEELLSMLLDMTKLESGVLTSHIEAVNLHELLHPLAAEFSLQAQQKGLELVYVPNSIWVKSDRKLLKRVVQNLLSNAIRYTLKGKILIGGRRLKDTIYIQVHDTGVGIAKHQQQEIFNEFHQLDADNRQGLGLGLTIVERICSLLHHPVTLRSELGKGTCFSVQLSRCKAQRPPANLPVSEPADKSVFLHNKQVLIIDNETQNLHAMQELFSQWGANVFVATNLEQAQQLQAEPPDLLLVDYHLDHNVIGVDVATQLMDLWHDNVPVIVNSADYNDAIKDQAIEAGFTFLPKPLKTAALKRAIKKLFALNNIDYDN</sequence>
<feature type="transmembrane region" description="Helical" evidence="13">
    <location>
        <begin position="373"/>
        <end position="393"/>
    </location>
</feature>
<keyword evidence="5 11" id="KW-0597">Phosphoprotein</keyword>
<dbReference type="SMART" id="SM00388">
    <property type="entry name" value="HisKA"/>
    <property type="match status" value="1"/>
</dbReference>
<dbReference type="InterPro" id="IPR036890">
    <property type="entry name" value="HATPase_C_sf"/>
</dbReference>
<reference evidence="16" key="1">
    <citation type="journal article" date="2018" name="Int. J. Syst. Evol. Microbiol.">
        <title>Neptunicella marina gen. nov., sp. nov., isolated from surface seawater.</title>
        <authorList>
            <person name="Liu X."/>
            <person name="Lai Q."/>
            <person name="Du Y."/>
            <person name="Zhang X."/>
            <person name="Liu Z."/>
            <person name="Sun F."/>
            <person name="Shao Z."/>
        </authorList>
    </citation>
    <scope>NUCLEOTIDE SEQUENCE</scope>
    <source>
        <strain evidence="16">S27-2</strain>
    </source>
</reference>
<dbReference type="PROSITE" id="PS50109">
    <property type="entry name" value="HIS_KIN"/>
    <property type="match status" value="1"/>
</dbReference>
<dbReference type="EC" id="2.7.13.3" evidence="4"/>
<dbReference type="SUPFAM" id="SSF47384">
    <property type="entry name" value="Homodimeric domain of signal transducing histidine kinase"/>
    <property type="match status" value="1"/>
</dbReference>
<evidence type="ECO:0000313" key="17">
    <source>
        <dbReference type="Proteomes" id="UP000601768"/>
    </source>
</evidence>
<feature type="domain" description="Response regulatory" evidence="15">
    <location>
        <begin position="1003"/>
        <end position="1117"/>
    </location>
</feature>
<gene>
    <name evidence="16" type="ORF">H8B19_02075</name>
</gene>
<feature type="transmembrane region" description="Helical" evidence="13">
    <location>
        <begin position="405"/>
        <end position="425"/>
    </location>
</feature>
<dbReference type="GO" id="GO:0005886">
    <property type="term" value="C:plasma membrane"/>
    <property type="evidence" value="ECO:0007669"/>
    <property type="project" value="TreeGrafter"/>
</dbReference>
<feature type="transmembrane region" description="Helical" evidence="13">
    <location>
        <begin position="471"/>
        <end position="491"/>
    </location>
</feature>
<feature type="transmembrane region" description="Helical" evidence="13">
    <location>
        <begin position="275"/>
        <end position="299"/>
    </location>
</feature>
<dbReference type="SUPFAM" id="SSF52172">
    <property type="entry name" value="CheY-like"/>
    <property type="match status" value="1"/>
</dbReference>
<dbReference type="Gene3D" id="3.40.50.2300">
    <property type="match status" value="1"/>
</dbReference>
<comment type="caution">
    <text evidence="16">The sequence shown here is derived from an EMBL/GenBank/DDBJ whole genome shotgun (WGS) entry which is preliminary data.</text>
</comment>
<dbReference type="SMART" id="SM00387">
    <property type="entry name" value="HATPase_c"/>
    <property type="match status" value="1"/>
</dbReference>
<dbReference type="Pfam" id="PF02518">
    <property type="entry name" value="HATPase_c"/>
    <property type="match status" value="1"/>
</dbReference>
<evidence type="ECO:0000259" key="15">
    <source>
        <dbReference type="PROSITE" id="PS50110"/>
    </source>
</evidence>
<dbReference type="SUPFAM" id="SSF55874">
    <property type="entry name" value="ATPase domain of HSP90 chaperone/DNA topoisomerase II/histidine kinase"/>
    <property type="match status" value="1"/>
</dbReference>
<accession>A0A8J6M0E1</accession>
<evidence type="ECO:0000256" key="3">
    <source>
        <dbReference type="ARBA" id="ARBA00006434"/>
    </source>
</evidence>
<evidence type="ECO:0000256" key="8">
    <source>
        <dbReference type="ARBA" id="ARBA00022777"/>
    </source>
</evidence>
<feature type="transmembrane region" description="Helical" evidence="13">
    <location>
        <begin position="37"/>
        <end position="56"/>
    </location>
</feature>
<dbReference type="Gene3D" id="1.20.1730.10">
    <property type="entry name" value="Sodium/glucose cotransporter"/>
    <property type="match status" value="1"/>
</dbReference>
<dbReference type="Gene3D" id="3.30.565.10">
    <property type="entry name" value="Histidine kinase-like ATPase, C-terminal domain"/>
    <property type="match status" value="1"/>
</dbReference>
<evidence type="ECO:0000313" key="16">
    <source>
        <dbReference type="EMBL" id="MBC3764648.1"/>
    </source>
</evidence>
<evidence type="ECO:0000256" key="1">
    <source>
        <dbReference type="ARBA" id="ARBA00000085"/>
    </source>
</evidence>
<dbReference type="GO" id="GO:0009927">
    <property type="term" value="F:histidine phosphotransfer kinase activity"/>
    <property type="evidence" value="ECO:0007669"/>
    <property type="project" value="TreeGrafter"/>
</dbReference>
<feature type="transmembrane region" description="Helical" evidence="13">
    <location>
        <begin position="183"/>
        <end position="210"/>
    </location>
</feature>
<dbReference type="PROSITE" id="PS50110">
    <property type="entry name" value="RESPONSE_REGULATORY"/>
    <property type="match status" value="1"/>
</dbReference>
<keyword evidence="7 13" id="KW-0812">Transmembrane</keyword>
<dbReference type="InterPro" id="IPR001734">
    <property type="entry name" value="Na/solute_symporter"/>
</dbReference>
<dbReference type="InterPro" id="IPR003661">
    <property type="entry name" value="HisK_dim/P_dom"/>
</dbReference>
<dbReference type="InterPro" id="IPR004358">
    <property type="entry name" value="Sig_transdc_His_kin-like_C"/>
</dbReference>
<dbReference type="SMART" id="SM00448">
    <property type="entry name" value="REC"/>
    <property type="match status" value="1"/>
</dbReference>
<comment type="subcellular location">
    <subcellularLocation>
        <location evidence="2">Membrane</location>
        <topology evidence="2">Multi-pass membrane protein</topology>
    </subcellularLocation>
</comment>
<evidence type="ECO:0000256" key="11">
    <source>
        <dbReference type="PROSITE-ProRule" id="PRU00169"/>
    </source>
</evidence>
<proteinExistence type="inferred from homology"/>
<evidence type="ECO:0000256" key="7">
    <source>
        <dbReference type="ARBA" id="ARBA00022692"/>
    </source>
</evidence>
<dbReference type="RefSeq" id="WP_186505109.1">
    <property type="nucleotide sequence ID" value="NZ_JACNEP010000001.1"/>
</dbReference>
<keyword evidence="10 13" id="KW-0472">Membrane</keyword>
<protein>
    <recommendedName>
        <fullName evidence="4">histidine kinase</fullName>
        <ecNumber evidence="4">2.7.13.3</ecNumber>
    </recommendedName>
</protein>
<dbReference type="InterPro" id="IPR036097">
    <property type="entry name" value="HisK_dim/P_sf"/>
</dbReference>
<dbReference type="GO" id="GO:0022857">
    <property type="term" value="F:transmembrane transporter activity"/>
    <property type="evidence" value="ECO:0007669"/>
    <property type="project" value="InterPro"/>
</dbReference>
<dbReference type="FunFam" id="3.30.565.10:FF:000049">
    <property type="entry name" value="Two-component sensor histidine kinase"/>
    <property type="match status" value="1"/>
</dbReference>
<feature type="transmembrane region" description="Helical" evidence="13">
    <location>
        <begin position="432"/>
        <end position="451"/>
    </location>
</feature>
<keyword evidence="6" id="KW-0808">Transferase</keyword>
<name>A0A8J6M0E1_9ALTE</name>
<feature type="transmembrane region" description="Helical" evidence="13">
    <location>
        <begin position="6"/>
        <end position="25"/>
    </location>
</feature>
<dbReference type="AlphaFoldDB" id="A0A8J6M0E1"/>
<keyword evidence="8" id="KW-0418">Kinase</keyword>
<evidence type="ECO:0000256" key="4">
    <source>
        <dbReference type="ARBA" id="ARBA00012438"/>
    </source>
</evidence>
<dbReference type="PANTHER" id="PTHR43047:SF9">
    <property type="entry name" value="HISTIDINE KINASE"/>
    <property type="match status" value="1"/>
</dbReference>
<feature type="domain" description="Histidine kinase" evidence="14">
    <location>
        <begin position="769"/>
        <end position="979"/>
    </location>
</feature>
<dbReference type="Gene3D" id="1.10.287.130">
    <property type="match status" value="1"/>
</dbReference>
<dbReference type="InterPro" id="IPR001789">
    <property type="entry name" value="Sig_transdc_resp-reg_receiver"/>
</dbReference>
<dbReference type="InterPro" id="IPR038377">
    <property type="entry name" value="Na/Glc_symporter_sf"/>
</dbReference>
<dbReference type="SUPFAM" id="SSF55785">
    <property type="entry name" value="PYP-like sensor domain (PAS domain)"/>
    <property type="match status" value="1"/>
</dbReference>
<dbReference type="PROSITE" id="PS50283">
    <property type="entry name" value="NA_SOLUT_SYMP_3"/>
    <property type="match status" value="1"/>
</dbReference>
<dbReference type="Pfam" id="PF00072">
    <property type="entry name" value="Response_reg"/>
    <property type="match status" value="1"/>
</dbReference>
<dbReference type="InterPro" id="IPR011006">
    <property type="entry name" value="CheY-like_superfamily"/>
</dbReference>
<reference evidence="16" key="2">
    <citation type="submission" date="2020-08" db="EMBL/GenBank/DDBJ databases">
        <authorList>
            <person name="Lai Q."/>
        </authorList>
    </citation>
    <scope>NUCLEOTIDE SEQUENCE</scope>
    <source>
        <strain evidence="16">S27-2</strain>
    </source>
</reference>
<evidence type="ECO:0000256" key="5">
    <source>
        <dbReference type="ARBA" id="ARBA00022553"/>
    </source>
</evidence>
<feature type="modified residue" description="4-aspartylphosphate" evidence="11">
    <location>
        <position position="1051"/>
    </location>
</feature>
<evidence type="ECO:0000256" key="13">
    <source>
        <dbReference type="SAM" id="Phobius"/>
    </source>
</evidence>
<dbReference type="Pfam" id="PF12860">
    <property type="entry name" value="PAS_7"/>
    <property type="match status" value="1"/>
</dbReference>
<feature type="transmembrane region" description="Helical" evidence="13">
    <location>
        <begin position="62"/>
        <end position="84"/>
    </location>
</feature>
<comment type="similarity">
    <text evidence="3">Belongs to the sodium:solute symporter (SSF) (TC 2.A.21) family.</text>
</comment>
<organism evidence="16 17">
    <name type="scientific">Neptunicella marina</name>
    <dbReference type="NCBI Taxonomy" id="2125989"/>
    <lineage>
        <taxon>Bacteria</taxon>
        <taxon>Pseudomonadati</taxon>
        <taxon>Pseudomonadota</taxon>
        <taxon>Gammaproteobacteria</taxon>
        <taxon>Alteromonadales</taxon>
        <taxon>Alteromonadaceae</taxon>
        <taxon>Neptunicella</taxon>
    </lineage>
</organism>
<dbReference type="CDD" id="cd10322">
    <property type="entry name" value="SLC5sbd"/>
    <property type="match status" value="1"/>
</dbReference>
<dbReference type="InterPro" id="IPR035965">
    <property type="entry name" value="PAS-like_dom_sf"/>
</dbReference>
<evidence type="ECO:0000259" key="14">
    <source>
        <dbReference type="PROSITE" id="PS50109"/>
    </source>
</evidence>
<dbReference type="EMBL" id="JACNEP010000001">
    <property type="protein sequence ID" value="MBC3764648.1"/>
    <property type="molecule type" value="Genomic_DNA"/>
</dbReference>